<evidence type="ECO:0000313" key="3">
    <source>
        <dbReference type="Proteomes" id="UP000053825"/>
    </source>
</evidence>
<accession>A0A0L7QPI2</accession>
<keyword evidence="3" id="KW-1185">Reference proteome</keyword>
<dbReference type="OrthoDB" id="188741at2759"/>
<dbReference type="AlphaFoldDB" id="A0A0L7QPI2"/>
<dbReference type="PANTHER" id="PTHR16275">
    <property type="entry name" value="COILED-COIL DOMAIN-CONTAINING PROTEIN 40"/>
    <property type="match status" value="1"/>
</dbReference>
<dbReference type="InterPro" id="IPR037386">
    <property type="entry name" value="CCDC40"/>
</dbReference>
<feature type="coiled-coil region" evidence="1">
    <location>
        <begin position="368"/>
        <end position="416"/>
    </location>
</feature>
<dbReference type="EMBL" id="KQ414813">
    <property type="protein sequence ID" value="KOC60545.1"/>
    <property type="molecule type" value="Genomic_DNA"/>
</dbReference>
<dbReference type="GO" id="GO:0005737">
    <property type="term" value="C:cytoplasm"/>
    <property type="evidence" value="ECO:0007669"/>
    <property type="project" value="TreeGrafter"/>
</dbReference>
<protein>
    <submittedName>
        <fullName evidence="2">Coiled-coil domain-containing protein 40</fullName>
    </submittedName>
</protein>
<dbReference type="STRING" id="597456.A0A0L7QPI2"/>
<proteinExistence type="predicted"/>
<name>A0A0L7QPI2_9HYME</name>
<evidence type="ECO:0000313" key="2">
    <source>
        <dbReference type="EMBL" id="KOC60545.1"/>
    </source>
</evidence>
<feature type="non-terminal residue" evidence="2">
    <location>
        <position position="1"/>
    </location>
</feature>
<dbReference type="PANTHER" id="PTHR16275:SF8">
    <property type="entry name" value="COILED-COIL DOMAIN-CONTAINING PROTEIN 40"/>
    <property type="match status" value="1"/>
</dbReference>
<evidence type="ECO:0000256" key="1">
    <source>
        <dbReference type="SAM" id="Coils"/>
    </source>
</evidence>
<dbReference type="Proteomes" id="UP000053825">
    <property type="component" value="Unassembled WGS sequence"/>
</dbReference>
<organism evidence="2 3">
    <name type="scientific">Habropoda laboriosa</name>
    <dbReference type="NCBI Taxonomy" id="597456"/>
    <lineage>
        <taxon>Eukaryota</taxon>
        <taxon>Metazoa</taxon>
        <taxon>Ecdysozoa</taxon>
        <taxon>Arthropoda</taxon>
        <taxon>Hexapoda</taxon>
        <taxon>Insecta</taxon>
        <taxon>Pterygota</taxon>
        <taxon>Neoptera</taxon>
        <taxon>Endopterygota</taxon>
        <taxon>Hymenoptera</taxon>
        <taxon>Apocrita</taxon>
        <taxon>Aculeata</taxon>
        <taxon>Apoidea</taxon>
        <taxon>Anthophila</taxon>
        <taxon>Apidae</taxon>
        <taxon>Habropoda</taxon>
    </lineage>
</organism>
<reference evidence="2 3" key="1">
    <citation type="submission" date="2015-07" db="EMBL/GenBank/DDBJ databases">
        <title>The genome of Habropoda laboriosa.</title>
        <authorList>
            <person name="Pan H."/>
            <person name="Kapheim K."/>
        </authorList>
    </citation>
    <scope>NUCLEOTIDE SEQUENCE [LARGE SCALE GENOMIC DNA]</scope>
    <source>
        <strain evidence="2">0110345459</strain>
    </source>
</reference>
<feature type="coiled-coil region" evidence="1">
    <location>
        <begin position="60"/>
        <end position="87"/>
    </location>
</feature>
<sequence length="607" mass="72148">EASIKQTEKELESEAVHLYQMQHDVENQHKTLQQYIETLTKITLLREKRNHNIKNIQEIAQQSCLKLKEEKDKKEKLSQKLKNLLTFHSCLSKWEKNLNDHLIMFKQMSLQDASRNKVLVNKKQQRDFILYRIKEEIWKIESEIAYLDEQLQTKDKEKENANRMIIDINTELETLHTEHKGLHGTWKSVVNSICKRNNVHEELHFEQDEAHKLYSRLLLEIQKIKKETEKEMEINEHLTSLSFRINDSIKIASRIISACNEKITNSELELLNFTKVNEQTQHNYNVVLTKYQSCLYEEEQVNKKFQAIFEQKNDVENAIFKKLEEKVICSKTAQYINELLINTKNSVLEYEISVARIENIYGNNILELEKFTNVTENQKTELQELSQKNIEKEKQIDELQKEIKKHEIMIEKTQTKLQGINKFIDQIILNIGGEDLSPQDLKIISLEKNMQKLQQNIKKTQQFWMRQQSFVVSLSQQRESQLRELNLLEKEIMIMGQKNFKLEYALTMLAKEEENANKIIISLNQKLLRINIDLVKQNDLKKELEDKNCVIKSEYILSFQEFELELIKLQSDLKHLCTDKIMLKEELKLAQQESLSWGKKVKFIEWK</sequence>
<feature type="coiled-coil region" evidence="1">
    <location>
        <begin position="443"/>
        <end position="491"/>
    </location>
</feature>
<gene>
    <name evidence="2" type="ORF">WH47_07678</name>
</gene>
<keyword evidence="1" id="KW-0175">Coiled coil</keyword>
<dbReference type="GO" id="GO:0035082">
    <property type="term" value="P:axoneme assembly"/>
    <property type="evidence" value="ECO:0007669"/>
    <property type="project" value="InterPro"/>
</dbReference>